<proteinExistence type="predicted"/>
<protein>
    <submittedName>
        <fullName evidence="2">MoxR-like ATPase</fullName>
    </submittedName>
</protein>
<dbReference type="InterPro" id="IPR050764">
    <property type="entry name" value="CbbQ/NirQ/NorQ/GpvN"/>
</dbReference>
<dbReference type="PANTHER" id="PTHR42759">
    <property type="entry name" value="MOXR FAMILY PROTEIN"/>
    <property type="match status" value="1"/>
</dbReference>
<accession>A0A1H8D5Y2</accession>
<evidence type="ECO:0000259" key="1">
    <source>
        <dbReference type="SMART" id="SM00382"/>
    </source>
</evidence>
<reference evidence="3" key="1">
    <citation type="submission" date="2016-10" db="EMBL/GenBank/DDBJ databases">
        <authorList>
            <person name="Varghese N."/>
            <person name="Submissions S."/>
        </authorList>
    </citation>
    <scope>NUCLEOTIDE SEQUENCE [LARGE SCALE GENOMIC DNA]</scope>
    <source>
        <strain evidence="3">DSM 17044</strain>
    </source>
</reference>
<name>A0A1H8D5Y2_STIAU</name>
<feature type="domain" description="AAA+ ATPase" evidence="1">
    <location>
        <begin position="44"/>
        <end position="224"/>
    </location>
</feature>
<dbReference type="EMBL" id="FOAP01000028">
    <property type="protein sequence ID" value="SEN02639.1"/>
    <property type="molecule type" value="Genomic_DNA"/>
</dbReference>
<gene>
    <name evidence="2" type="ORF">SAMN05444354_12893</name>
</gene>
<dbReference type="GO" id="GO:0016887">
    <property type="term" value="F:ATP hydrolysis activity"/>
    <property type="evidence" value="ECO:0007669"/>
    <property type="project" value="InterPro"/>
</dbReference>
<dbReference type="AlphaFoldDB" id="A0A1H8D5Y2"/>
<dbReference type="SUPFAM" id="SSF52540">
    <property type="entry name" value="P-loop containing nucleoside triphosphate hydrolases"/>
    <property type="match status" value="1"/>
</dbReference>
<dbReference type="InterPro" id="IPR027417">
    <property type="entry name" value="P-loop_NTPase"/>
</dbReference>
<keyword evidence="3" id="KW-1185">Reference proteome</keyword>
<dbReference type="SMART" id="SM00382">
    <property type="entry name" value="AAA"/>
    <property type="match status" value="1"/>
</dbReference>
<dbReference type="Pfam" id="PF07728">
    <property type="entry name" value="AAA_5"/>
    <property type="match status" value="1"/>
</dbReference>
<dbReference type="RefSeq" id="WP_075010797.1">
    <property type="nucleotide sequence ID" value="NZ_FOAP01000028.1"/>
</dbReference>
<dbReference type="OrthoDB" id="9783370at2"/>
<dbReference type="InterPro" id="IPR003593">
    <property type="entry name" value="AAA+_ATPase"/>
</dbReference>
<dbReference type="Gene3D" id="3.40.50.300">
    <property type="entry name" value="P-loop containing nucleotide triphosphate hydrolases"/>
    <property type="match status" value="1"/>
</dbReference>
<evidence type="ECO:0000313" key="3">
    <source>
        <dbReference type="Proteomes" id="UP000182719"/>
    </source>
</evidence>
<evidence type="ECO:0000313" key="2">
    <source>
        <dbReference type="EMBL" id="SEN02639.1"/>
    </source>
</evidence>
<organism evidence="2 3">
    <name type="scientific">Stigmatella aurantiaca</name>
    <dbReference type="NCBI Taxonomy" id="41"/>
    <lineage>
        <taxon>Bacteria</taxon>
        <taxon>Pseudomonadati</taxon>
        <taxon>Myxococcota</taxon>
        <taxon>Myxococcia</taxon>
        <taxon>Myxococcales</taxon>
        <taxon>Cystobacterineae</taxon>
        <taxon>Archangiaceae</taxon>
        <taxon>Stigmatella</taxon>
    </lineage>
</organism>
<dbReference type="Proteomes" id="UP000182719">
    <property type="component" value="Unassembled WGS sequence"/>
</dbReference>
<dbReference type="InterPro" id="IPR011704">
    <property type="entry name" value="ATPase_dyneun-rel_AAA"/>
</dbReference>
<sequence>MSPPSTPSPVRFFSSVEDAAASLEQVGYLTSPEIATACFLADRMGKPILVEGPAGVGKTELSKALAQALGRGFLRLQCYEGLDEAKALYEWEYAKQLLYTQLLKDKIGETVAGTTTLAEAADRLASSDAVFFSERFLLPRPVLQALLSERPALLLVDEIDKADPEFEAFLLEVLSDNAVTIPELGTFRAKHIPRVILTSNNARELSDALKRRCLHLHIDFPDRERELRIVRARLPEVAQALAEQVVEAVAALRTLDLKKAPSISETLDWAQSLALLNAEALSADVVVSTLNLVLKYEGDIEKAKAHLSQIAQA</sequence>
<dbReference type="PANTHER" id="PTHR42759:SF1">
    <property type="entry name" value="MAGNESIUM-CHELATASE SUBUNIT CHLD"/>
    <property type="match status" value="1"/>
</dbReference>
<dbReference type="GO" id="GO:0005524">
    <property type="term" value="F:ATP binding"/>
    <property type="evidence" value="ECO:0007669"/>
    <property type="project" value="InterPro"/>
</dbReference>